<reference evidence="9" key="1">
    <citation type="journal article" date="2014" name="Int. J. Syst. Evol. Microbiol.">
        <title>Complete genome sequence of Corynebacterium casei LMG S-19264T (=DSM 44701T), isolated from a smear-ripened cheese.</title>
        <authorList>
            <consortium name="US DOE Joint Genome Institute (JGI-PGF)"/>
            <person name="Walter F."/>
            <person name="Albersmeier A."/>
            <person name="Kalinowski J."/>
            <person name="Ruckert C."/>
        </authorList>
    </citation>
    <scope>NUCLEOTIDE SEQUENCE</scope>
    <source>
        <strain evidence="9">CGMCC 1.16134</strain>
    </source>
</reference>
<protein>
    <submittedName>
        <fullName evidence="9">ABC transporter permease protein YtcP</fullName>
    </submittedName>
</protein>
<feature type="transmembrane region" description="Helical" evidence="7">
    <location>
        <begin position="189"/>
        <end position="214"/>
    </location>
</feature>
<dbReference type="GO" id="GO:0055085">
    <property type="term" value="P:transmembrane transport"/>
    <property type="evidence" value="ECO:0007669"/>
    <property type="project" value="InterPro"/>
</dbReference>
<evidence type="ECO:0000256" key="2">
    <source>
        <dbReference type="ARBA" id="ARBA00022448"/>
    </source>
</evidence>
<sequence length="298" mass="32975">MSKNPKKPKLGSQKMTAMDYVIFVILSLGALAILLPFWNVVMISFSTQKEYADNPLMLFPKNPTLESYQRLFSEGMIGSGYLNTLKILLIGLPLSMFLTTSMGYGLSRNKFPGKKLIFMLVLFTMIFNGGIVPLYLVMQNLNLTGNIMSVILAGSFSAFNLILMSNYFNGLPESLMESARIDGAGEWKILLKVVLPLSAPIIATITLFYGVAFWNGWYEAMVFLRKAEQMPLQNVLRSIIMEADVNAANASSMAAGKQSFSMGMKMAAVFITMVPIMCFFPLLQKHFAKGVLTGAIKT</sequence>
<dbReference type="Gene3D" id="1.10.3720.10">
    <property type="entry name" value="MetI-like"/>
    <property type="match status" value="1"/>
</dbReference>
<feature type="transmembrane region" description="Helical" evidence="7">
    <location>
        <begin position="85"/>
        <end position="104"/>
    </location>
</feature>
<feature type="transmembrane region" description="Helical" evidence="7">
    <location>
        <begin position="116"/>
        <end position="135"/>
    </location>
</feature>
<dbReference type="EMBL" id="BMKR01000001">
    <property type="protein sequence ID" value="GGF59314.1"/>
    <property type="molecule type" value="Genomic_DNA"/>
</dbReference>
<evidence type="ECO:0000256" key="3">
    <source>
        <dbReference type="ARBA" id="ARBA00022475"/>
    </source>
</evidence>
<dbReference type="Proteomes" id="UP000637643">
    <property type="component" value="Unassembled WGS sequence"/>
</dbReference>
<reference evidence="9" key="2">
    <citation type="submission" date="2020-09" db="EMBL/GenBank/DDBJ databases">
        <authorList>
            <person name="Sun Q."/>
            <person name="Zhou Y."/>
        </authorList>
    </citation>
    <scope>NUCLEOTIDE SEQUENCE</scope>
    <source>
        <strain evidence="9">CGMCC 1.16134</strain>
    </source>
</reference>
<feature type="domain" description="ABC transmembrane type-1" evidence="8">
    <location>
        <begin position="81"/>
        <end position="283"/>
    </location>
</feature>
<dbReference type="GO" id="GO:0005886">
    <property type="term" value="C:plasma membrane"/>
    <property type="evidence" value="ECO:0007669"/>
    <property type="project" value="UniProtKB-SubCell"/>
</dbReference>
<comment type="caution">
    <text evidence="9">The sequence shown here is derived from an EMBL/GenBank/DDBJ whole genome shotgun (WGS) entry which is preliminary data.</text>
</comment>
<dbReference type="SUPFAM" id="SSF161098">
    <property type="entry name" value="MetI-like"/>
    <property type="match status" value="1"/>
</dbReference>
<dbReference type="InterPro" id="IPR035906">
    <property type="entry name" value="MetI-like_sf"/>
</dbReference>
<dbReference type="PANTHER" id="PTHR43744:SF9">
    <property type="entry name" value="POLYGALACTURONAN_RHAMNOGALACTURONAN TRANSPORT SYSTEM PERMEASE PROTEIN YTCP"/>
    <property type="match status" value="1"/>
</dbReference>
<dbReference type="PANTHER" id="PTHR43744">
    <property type="entry name" value="ABC TRANSPORTER PERMEASE PROTEIN MG189-RELATED-RELATED"/>
    <property type="match status" value="1"/>
</dbReference>
<evidence type="ECO:0000313" key="9">
    <source>
        <dbReference type="EMBL" id="GGF59314.1"/>
    </source>
</evidence>
<organism evidence="9 10">
    <name type="scientific">Paenibacillus albidus</name>
    <dbReference type="NCBI Taxonomy" id="2041023"/>
    <lineage>
        <taxon>Bacteria</taxon>
        <taxon>Bacillati</taxon>
        <taxon>Bacillota</taxon>
        <taxon>Bacilli</taxon>
        <taxon>Bacillales</taxon>
        <taxon>Paenibacillaceae</taxon>
        <taxon>Paenibacillus</taxon>
    </lineage>
</organism>
<keyword evidence="5 7" id="KW-1133">Transmembrane helix</keyword>
<feature type="transmembrane region" description="Helical" evidence="7">
    <location>
        <begin position="20"/>
        <end position="38"/>
    </location>
</feature>
<evidence type="ECO:0000256" key="1">
    <source>
        <dbReference type="ARBA" id="ARBA00004651"/>
    </source>
</evidence>
<dbReference type="Pfam" id="PF00528">
    <property type="entry name" value="BPD_transp_1"/>
    <property type="match status" value="1"/>
</dbReference>
<evidence type="ECO:0000256" key="4">
    <source>
        <dbReference type="ARBA" id="ARBA00022692"/>
    </source>
</evidence>
<dbReference type="CDD" id="cd06261">
    <property type="entry name" value="TM_PBP2"/>
    <property type="match status" value="1"/>
</dbReference>
<comment type="similarity">
    <text evidence="7">Belongs to the binding-protein-dependent transport system permease family.</text>
</comment>
<evidence type="ECO:0000313" key="10">
    <source>
        <dbReference type="Proteomes" id="UP000637643"/>
    </source>
</evidence>
<comment type="subcellular location">
    <subcellularLocation>
        <location evidence="1 7">Cell membrane</location>
        <topology evidence="1 7">Multi-pass membrane protein</topology>
    </subcellularLocation>
</comment>
<name>A0A917BWG9_9BACL</name>
<evidence type="ECO:0000256" key="5">
    <source>
        <dbReference type="ARBA" id="ARBA00022989"/>
    </source>
</evidence>
<dbReference type="RefSeq" id="WP_189021624.1">
    <property type="nucleotide sequence ID" value="NZ_BMKR01000001.1"/>
</dbReference>
<accession>A0A917BWG9</accession>
<keyword evidence="4 7" id="KW-0812">Transmembrane</keyword>
<dbReference type="InterPro" id="IPR000515">
    <property type="entry name" value="MetI-like"/>
</dbReference>
<proteinExistence type="inferred from homology"/>
<feature type="transmembrane region" description="Helical" evidence="7">
    <location>
        <begin position="147"/>
        <end position="168"/>
    </location>
</feature>
<dbReference type="AlphaFoldDB" id="A0A917BWG9"/>
<gene>
    <name evidence="9" type="primary">ytcP</name>
    <name evidence="9" type="ORF">GCM10010912_00610</name>
</gene>
<evidence type="ECO:0000256" key="6">
    <source>
        <dbReference type="ARBA" id="ARBA00023136"/>
    </source>
</evidence>
<dbReference type="PROSITE" id="PS50928">
    <property type="entry name" value="ABC_TM1"/>
    <property type="match status" value="1"/>
</dbReference>
<keyword evidence="6 7" id="KW-0472">Membrane</keyword>
<feature type="transmembrane region" description="Helical" evidence="7">
    <location>
        <begin position="262"/>
        <end position="283"/>
    </location>
</feature>
<keyword evidence="10" id="KW-1185">Reference proteome</keyword>
<keyword evidence="2 7" id="KW-0813">Transport</keyword>
<evidence type="ECO:0000256" key="7">
    <source>
        <dbReference type="RuleBase" id="RU363032"/>
    </source>
</evidence>
<keyword evidence="3" id="KW-1003">Cell membrane</keyword>
<evidence type="ECO:0000259" key="8">
    <source>
        <dbReference type="PROSITE" id="PS50928"/>
    </source>
</evidence>